<feature type="region of interest" description="Disordered" evidence="3">
    <location>
        <begin position="207"/>
        <end position="227"/>
    </location>
</feature>
<reference evidence="5 6" key="1">
    <citation type="submission" date="2021-08" db="EMBL/GenBank/DDBJ databases">
        <title>Draft Genome Sequence of Phanerochaete sordida strain YK-624.</title>
        <authorList>
            <person name="Mori T."/>
            <person name="Dohra H."/>
            <person name="Suzuki T."/>
            <person name="Kawagishi H."/>
            <person name="Hirai H."/>
        </authorList>
    </citation>
    <scope>NUCLEOTIDE SEQUENCE [LARGE SCALE GENOMIC DNA]</scope>
    <source>
        <strain evidence="5 6">YK-624</strain>
    </source>
</reference>
<dbReference type="PROSITE" id="PS50102">
    <property type="entry name" value="RRM"/>
    <property type="match status" value="2"/>
</dbReference>
<dbReference type="PANTHER" id="PTHR48025:SF1">
    <property type="entry name" value="RRM DOMAIN-CONTAINING PROTEIN"/>
    <property type="match status" value="1"/>
</dbReference>
<dbReference type="InterPro" id="IPR012677">
    <property type="entry name" value="Nucleotide-bd_a/b_plait_sf"/>
</dbReference>
<accession>A0A9P3GIF4</accession>
<gene>
    <name evidence="5" type="ORF">PsYK624_110350</name>
</gene>
<keyword evidence="1 2" id="KW-0694">RNA-binding</keyword>
<dbReference type="OrthoDB" id="6159137at2759"/>
<keyword evidence="6" id="KW-1185">Reference proteome</keyword>
<dbReference type="InterPro" id="IPR000504">
    <property type="entry name" value="RRM_dom"/>
</dbReference>
<dbReference type="SUPFAM" id="SSF54928">
    <property type="entry name" value="RNA-binding domain, RBD"/>
    <property type="match status" value="2"/>
</dbReference>
<dbReference type="GO" id="GO:0005634">
    <property type="term" value="C:nucleus"/>
    <property type="evidence" value="ECO:0007669"/>
    <property type="project" value="TreeGrafter"/>
</dbReference>
<sequence length="465" mass="50330">MTLPSPNPVFRFHGETYSVKVENVAHTVARQELVKLFTTLIGDVSDCTEYHNEKKQRVFELAFTSPDASKKALCMSGYNVAGMPLSVSETRAFDGRRPGKSGSGRLNDSRRNLYVLGLPFDLTKPEFVELFSRYGAVAHAVILATVDNASRRRGFIVMNSHQEARAAMDGLSRKEIKGHTIDVSWAVVQRSGGFLDGGDRTMVLSQQATSTASGATSDYDATEPVASPETPAICTPPMDCSLPSLSAPILLVTNLPTVLFSHAADLHPLLYPFGEIVQLKIINQSTDTSTLSVSVEYKTATQAREAKDALNGQFYHDRYVKAEFLLPEPSSPAVPDFSAWSTTAGDKPRLNPYAAPFKVQSAIASDTSGGYNPFQYQSQDCYGSDEDFSSARRWSGYSTPLHAPISSRSQAFSASSDLLAPPLATFRPHSAPSDSNKGSLLRPGIWPSSQNYAGLSSAPFSAFSA</sequence>
<dbReference type="CDD" id="cd00590">
    <property type="entry name" value="RRM_SF"/>
    <property type="match status" value="1"/>
</dbReference>
<dbReference type="PANTHER" id="PTHR48025">
    <property type="entry name" value="OS02G0815200 PROTEIN"/>
    <property type="match status" value="1"/>
</dbReference>
<dbReference type="SMART" id="SM00360">
    <property type="entry name" value="RRM"/>
    <property type="match status" value="3"/>
</dbReference>
<evidence type="ECO:0000256" key="1">
    <source>
        <dbReference type="ARBA" id="ARBA00022884"/>
    </source>
</evidence>
<dbReference type="EMBL" id="BPQB01000043">
    <property type="protein sequence ID" value="GJE94859.1"/>
    <property type="molecule type" value="Genomic_DNA"/>
</dbReference>
<dbReference type="Gene3D" id="3.30.70.330">
    <property type="match status" value="2"/>
</dbReference>
<evidence type="ECO:0000313" key="6">
    <source>
        <dbReference type="Proteomes" id="UP000703269"/>
    </source>
</evidence>
<dbReference type="Pfam" id="PF00076">
    <property type="entry name" value="RRM_1"/>
    <property type="match status" value="2"/>
</dbReference>
<dbReference type="Proteomes" id="UP000703269">
    <property type="component" value="Unassembled WGS sequence"/>
</dbReference>
<feature type="compositionally biased region" description="Polar residues" evidence="3">
    <location>
        <begin position="207"/>
        <end position="216"/>
    </location>
</feature>
<feature type="domain" description="RRM" evidence="4">
    <location>
        <begin position="248"/>
        <end position="327"/>
    </location>
</feature>
<dbReference type="GO" id="GO:0003729">
    <property type="term" value="F:mRNA binding"/>
    <property type="evidence" value="ECO:0007669"/>
    <property type="project" value="TreeGrafter"/>
</dbReference>
<name>A0A9P3GIF4_9APHY</name>
<protein>
    <submittedName>
        <fullName evidence="5">RNA-binding domain-containing protein</fullName>
    </submittedName>
</protein>
<dbReference type="AlphaFoldDB" id="A0A9P3GIF4"/>
<proteinExistence type="predicted"/>
<evidence type="ECO:0000313" key="5">
    <source>
        <dbReference type="EMBL" id="GJE94859.1"/>
    </source>
</evidence>
<dbReference type="InterPro" id="IPR050502">
    <property type="entry name" value="Euk_RNA-bind_prot"/>
</dbReference>
<organism evidence="5 6">
    <name type="scientific">Phanerochaete sordida</name>
    <dbReference type="NCBI Taxonomy" id="48140"/>
    <lineage>
        <taxon>Eukaryota</taxon>
        <taxon>Fungi</taxon>
        <taxon>Dikarya</taxon>
        <taxon>Basidiomycota</taxon>
        <taxon>Agaricomycotina</taxon>
        <taxon>Agaricomycetes</taxon>
        <taxon>Polyporales</taxon>
        <taxon>Phanerochaetaceae</taxon>
        <taxon>Phanerochaete</taxon>
    </lineage>
</organism>
<evidence type="ECO:0000256" key="3">
    <source>
        <dbReference type="SAM" id="MobiDB-lite"/>
    </source>
</evidence>
<comment type="caution">
    <text evidence="5">The sequence shown here is derived from an EMBL/GenBank/DDBJ whole genome shotgun (WGS) entry which is preliminary data.</text>
</comment>
<evidence type="ECO:0000259" key="4">
    <source>
        <dbReference type="PROSITE" id="PS50102"/>
    </source>
</evidence>
<dbReference type="InterPro" id="IPR035979">
    <property type="entry name" value="RBD_domain_sf"/>
</dbReference>
<feature type="domain" description="RRM" evidence="4">
    <location>
        <begin position="111"/>
        <end position="188"/>
    </location>
</feature>
<evidence type="ECO:0000256" key="2">
    <source>
        <dbReference type="PROSITE-ProRule" id="PRU00176"/>
    </source>
</evidence>